<dbReference type="SUPFAM" id="SSF53756">
    <property type="entry name" value="UDP-Glycosyltransferase/glycogen phosphorylase"/>
    <property type="match status" value="1"/>
</dbReference>
<name>A0A1G2LPR7_9BACT</name>
<dbReference type="PANTHER" id="PTHR12526:SF595">
    <property type="entry name" value="BLL5217 PROTEIN"/>
    <property type="match status" value="1"/>
</dbReference>
<dbReference type="Gene3D" id="3.40.50.2000">
    <property type="entry name" value="Glycogen Phosphorylase B"/>
    <property type="match status" value="2"/>
</dbReference>
<dbReference type="EMBL" id="MHQY01000021">
    <property type="protein sequence ID" value="OHA13630.1"/>
    <property type="molecule type" value="Genomic_DNA"/>
</dbReference>
<reference evidence="3 4" key="1">
    <citation type="journal article" date="2016" name="Nat. Commun.">
        <title>Thousands of microbial genomes shed light on interconnected biogeochemical processes in an aquifer system.</title>
        <authorList>
            <person name="Anantharaman K."/>
            <person name="Brown C.T."/>
            <person name="Hug L.A."/>
            <person name="Sharon I."/>
            <person name="Castelle C.J."/>
            <person name="Probst A.J."/>
            <person name="Thomas B.C."/>
            <person name="Singh A."/>
            <person name="Wilkins M.J."/>
            <person name="Karaoz U."/>
            <person name="Brodie E.L."/>
            <person name="Williams K.H."/>
            <person name="Hubbard S.S."/>
            <person name="Banfield J.F."/>
        </authorList>
    </citation>
    <scope>NUCLEOTIDE SEQUENCE [LARGE SCALE GENOMIC DNA]</scope>
</reference>
<accession>A0A1G2LPR7</accession>
<dbReference type="Pfam" id="PF13439">
    <property type="entry name" value="Glyco_transf_4"/>
    <property type="match status" value="1"/>
</dbReference>
<dbReference type="InterPro" id="IPR001296">
    <property type="entry name" value="Glyco_trans_1"/>
</dbReference>
<sequence>MSKKLRIAEIAPLWIPIPPQTYGGIELMLYELTEELVRRGYDMTLFASGDSKTSAKFVPVTEKAIWLDHELKNPHAPVMRMVKAVFDRFYEFDIIHNHFNFFMFPLSLRLDCPRFLTTVHRPVDKQYAEAMKEYNKIKFVAISEDHKKSMEELGVPVCGMVYNGIDPGRYEFNDSPGGYLLYLSRLNREKGILTAIEVAKVAGQKLVIAGNSAGNAEWSYFLHEIQPRLNDEHISFRGQVNFQEKVELLKNAKALLFPIDRQEPFGLVMIEAMACGTPVIAFRKGSVPEIVEHGRTGFVVDTPEEMIKAIERVSTIDRKACRKIVEEKFTIKQMVDKYEEIFAKIIGN</sequence>
<dbReference type="AlphaFoldDB" id="A0A1G2LPR7"/>
<organism evidence="3 4">
    <name type="scientific">Candidatus Sungbacteria bacterium RIFCSPLOWO2_12_FULL_41_11</name>
    <dbReference type="NCBI Taxonomy" id="1802286"/>
    <lineage>
        <taxon>Bacteria</taxon>
        <taxon>Candidatus Sungiibacteriota</taxon>
    </lineage>
</organism>
<evidence type="ECO:0000259" key="2">
    <source>
        <dbReference type="Pfam" id="PF13439"/>
    </source>
</evidence>
<dbReference type="GO" id="GO:0016757">
    <property type="term" value="F:glycosyltransferase activity"/>
    <property type="evidence" value="ECO:0007669"/>
    <property type="project" value="InterPro"/>
</dbReference>
<dbReference type="Proteomes" id="UP000177171">
    <property type="component" value="Unassembled WGS sequence"/>
</dbReference>
<feature type="domain" description="Glycosyl transferase family 1" evidence="1">
    <location>
        <begin position="179"/>
        <end position="325"/>
    </location>
</feature>
<evidence type="ECO:0008006" key="5">
    <source>
        <dbReference type="Google" id="ProtNLM"/>
    </source>
</evidence>
<comment type="caution">
    <text evidence="3">The sequence shown here is derived from an EMBL/GenBank/DDBJ whole genome shotgun (WGS) entry which is preliminary data.</text>
</comment>
<dbReference type="InterPro" id="IPR028098">
    <property type="entry name" value="Glyco_trans_4-like_N"/>
</dbReference>
<protein>
    <recommendedName>
        <fullName evidence="5">Glycosyl transferase</fullName>
    </recommendedName>
</protein>
<dbReference type="CDD" id="cd03802">
    <property type="entry name" value="GT4_AviGT4-like"/>
    <property type="match status" value="1"/>
</dbReference>
<evidence type="ECO:0000313" key="4">
    <source>
        <dbReference type="Proteomes" id="UP000177171"/>
    </source>
</evidence>
<evidence type="ECO:0000313" key="3">
    <source>
        <dbReference type="EMBL" id="OHA13630.1"/>
    </source>
</evidence>
<proteinExistence type="predicted"/>
<dbReference type="PANTHER" id="PTHR12526">
    <property type="entry name" value="GLYCOSYLTRANSFERASE"/>
    <property type="match status" value="1"/>
</dbReference>
<gene>
    <name evidence="3" type="ORF">A3G49_05855</name>
</gene>
<feature type="domain" description="Glycosyltransferase subfamily 4-like N-terminal" evidence="2">
    <location>
        <begin position="22"/>
        <end position="168"/>
    </location>
</feature>
<evidence type="ECO:0000259" key="1">
    <source>
        <dbReference type="Pfam" id="PF00534"/>
    </source>
</evidence>
<dbReference type="Pfam" id="PF00534">
    <property type="entry name" value="Glycos_transf_1"/>
    <property type="match status" value="1"/>
</dbReference>